<reference evidence="2" key="1">
    <citation type="submission" date="2021-06" db="EMBL/GenBank/DDBJ databases">
        <title>Parelaphostrongylus tenuis whole genome reference sequence.</title>
        <authorList>
            <person name="Garwood T.J."/>
            <person name="Larsen P.A."/>
            <person name="Fountain-Jones N.M."/>
            <person name="Garbe J.R."/>
            <person name="Macchietto M.G."/>
            <person name="Kania S.A."/>
            <person name="Gerhold R.W."/>
            <person name="Richards J.E."/>
            <person name="Wolf T.M."/>
        </authorList>
    </citation>
    <scope>NUCLEOTIDE SEQUENCE</scope>
    <source>
        <strain evidence="2">MNPRO001-30</strain>
        <tissue evidence="2">Meninges</tissue>
    </source>
</reference>
<organism evidence="2 3">
    <name type="scientific">Parelaphostrongylus tenuis</name>
    <name type="common">Meningeal worm</name>
    <dbReference type="NCBI Taxonomy" id="148309"/>
    <lineage>
        <taxon>Eukaryota</taxon>
        <taxon>Metazoa</taxon>
        <taxon>Ecdysozoa</taxon>
        <taxon>Nematoda</taxon>
        <taxon>Chromadorea</taxon>
        <taxon>Rhabditida</taxon>
        <taxon>Rhabditina</taxon>
        <taxon>Rhabditomorpha</taxon>
        <taxon>Strongyloidea</taxon>
        <taxon>Metastrongylidae</taxon>
        <taxon>Parelaphostrongylus</taxon>
    </lineage>
</organism>
<feature type="transmembrane region" description="Helical" evidence="1">
    <location>
        <begin position="21"/>
        <end position="41"/>
    </location>
</feature>
<sequence length="89" mass="9318">MGHVDVGTIRAYGRGALTTKPAVTAFSMAALSVAMVGAGIATAAGGAFSYTATPLMTLAAPLIVEKRSTLSTVHMYICEQAFMLVYKWM</sequence>
<dbReference type="AlphaFoldDB" id="A0AAD5WG18"/>
<keyword evidence="1" id="KW-1133">Transmembrane helix</keyword>
<evidence type="ECO:0000313" key="3">
    <source>
        <dbReference type="Proteomes" id="UP001196413"/>
    </source>
</evidence>
<dbReference type="Proteomes" id="UP001196413">
    <property type="component" value="Unassembled WGS sequence"/>
</dbReference>
<keyword evidence="3" id="KW-1185">Reference proteome</keyword>
<comment type="caution">
    <text evidence="2">The sequence shown here is derived from an EMBL/GenBank/DDBJ whole genome shotgun (WGS) entry which is preliminary data.</text>
</comment>
<keyword evidence="1" id="KW-0472">Membrane</keyword>
<name>A0AAD5WG18_PARTN</name>
<evidence type="ECO:0000256" key="1">
    <source>
        <dbReference type="SAM" id="Phobius"/>
    </source>
</evidence>
<proteinExistence type="predicted"/>
<keyword evidence="1" id="KW-0812">Transmembrane</keyword>
<gene>
    <name evidence="2" type="ORF">KIN20_029979</name>
</gene>
<accession>A0AAD5WG18</accession>
<dbReference type="EMBL" id="JAHQIW010006277">
    <property type="protein sequence ID" value="KAJ1368720.1"/>
    <property type="molecule type" value="Genomic_DNA"/>
</dbReference>
<evidence type="ECO:0000313" key="2">
    <source>
        <dbReference type="EMBL" id="KAJ1368720.1"/>
    </source>
</evidence>
<protein>
    <submittedName>
        <fullName evidence="2">Uncharacterized protein</fullName>
    </submittedName>
</protein>